<dbReference type="GO" id="GO:0006298">
    <property type="term" value="P:mismatch repair"/>
    <property type="evidence" value="ECO:0007669"/>
    <property type="project" value="UniProtKB-UniRule"/>
</dbReference>
<evidence type="ECO:0000256" key="1">
    <source>
        <dbReference type="ARBA" id="ARBA00006082"/>
    </source>
</evidence>
<dbReference type="InterPro" id="IPR037198">
    <property type="entry name" value="MutL_C_sf"/>
</dbReference>
<keyword evidence="7" id="KW-0540">Nuclease</keyword>
<dbReference type="HAMAP" id="MF_00149">
    <property type="entry name" value="DNA_mis_repair"/>
    <property type="match status" value="1"/>
</dbReference>
<protein>
    <recommendedName>
        <fullName evidence="4">DNA mismatch repair protein MutL</fullName>
    </recommendedName>
</protein>
<reference evidence="7" key="2">
    <citation type="submission" date="2020-07" db="EMBL/GenBank/DDBJ databases">
        <authorList>
            <consortium name="NCBI Pathogen Detection Project"/>
        </authorList>
    </citation>
    <scope>NUCLEOTIDE SEQUENCE</scope>
    <source>
        <strain evidence="7">C8</strain>
    </source>
</reference>
<dbReference type="NCBIfam" id="TIGR00585">
    <property type="entry name" value="mutl"/>
    <property type="match status" value="1"/>
</dbReference>
<keyword evidence="7" id="KW-0255">Endonuclease</keyword>
<comment type="caution">
    <text evidence="7">The sequence shown here is derived from an EMBL/GenBank/DDBJ whole genome shotgun (WGS) entry which is preliminary data.</text>
</comment>
<keyword evidence="2 4" id="KW-0227">DNA damage</keyword>
<dbReference type="InterPro" id="IPR014790">
    <property type="entry name" value="MutL_C"/>
</dbReference>
<dbReference type="InterPro" id="IPR013507">
    <property type="entry name" value="DNA_mismatch_S5_2-like"/>
</dbReference>
<evidence type="ECO:0000256" key="2">
    <source>
        <dbReference type="ARBA" id="ARBA00022763"/>
    </source>
</evidence>
<dbReference type="GO" id="GO:0016887">
    <property type="term" value="F:ATP hydrolysis activity"/>
    <property type="evidence" value="ECO:0007669"/>
    <property type="project" value="InterPro"/>
</dbReference>
<dbReference type="Gene3D" id="3.30.1540.20">
    <property type="entry name" value="MutL, C-terminal domain, dimerisation subdomain"/>
    <property type="match status" value="1"/>
</dbReference>
<evidence type="ECO:0000256" key="4">
    <source>
        <dbReference type="HAMAP-Rule" id="MF_00149"/>
    </source>
</evidence>
<dbReference type="EMBL" id="DACTCB010000016">
    <property type="protein sequence ID" value="HAT4308693.1"/>
    <property type="molecule type" value="Genomic_DNA"/>
</dbReference>
<dbReference type="Proteomes" id="UP000859547">
    <property type="component" value="Unassembled WGS sequence"/>
</dbReference>
<evidence type="ECO:0000259" key="6">
    <source>
        <dbReference type="SMART" id="SM01340"/>
    </source>
</evidence>
<dbReference type="SUPFAM" id="SSF55874">
    <property type="entry name" value="ATPase domain of HSP90 chaperone/DNA topoisomerase II/histidine kinase"/>
    <property type="match status" value="1"/>
</dbReference>
<dbReference type="GO" id="GO:0032300">
    <property type="term" value="C:mismatch repair complex"/>
    <property type="evidence" value="ECO:0007669"/>
    <property type="project" value="InterPro"/>
</dbReference>
<dbReference type="PROSITE" id="PS00058">
    <property type="entry name" value="DNA_MISMATCH_REPAIR_1"/>
    <property type="match status" value="1"/>
</dbReference>
<dbReference type="Gene3D" id="3.30.565.10">
    <property type="entry name" value="Histidine kinase-like ATPase, C-terminal domain"/>
    <property type="match status" value="1"/>
</dbReference>
<dbReference type="SMART" id="SM00853">
    <property type="entry name" value="MutL_C"/>
    <property type="match status" value="1"/>
</dbReference>
<dbReference type="FunFam" id="3.30.565.10:FF:000003">
    <property type="entry name" value="DNA mismatch repair endonuclease MutL"/>
    <property type="match status" value="1"/>
</dbReference>
<dbReference type="GO" id="GO:0004519">
    <property type="term" value="F:endonuclease activity"/>
    <property type="evidence" value="ECO:0007669"/>
    <property type="project" value="UniProtKB-KW"/>
</dbReference>
<dbReference type="InterPro" id="IPR014721">
    <property type="entry name" value="Ribsml_uS5_D2-typ_fold_subgr"/>
</dbReference>
<dbReference type="SMART" id="SM01340">
    <property type="entry name" value="DNA_mis_repair"/>
    <property type="match status" value="1"/>
</dbReference>
<comment type="similarity">
    <text evidence="1 4">Belongs to the DNA mismatch repair MutL/HexB family.</text>
</comment>
<dbReference type="GO" id="GO:0030983">
    <property type="term" value="F:mismatched DNA binding"/>
    <property type="evidence" value="ECO:0007669"/>
    <property type="project" value="InterPro"/>
</dbReference>
<dbReference type="PANTHER" id="PTHR10073:SF12">
    <property type="entry name" value="DNA MISMATCH REPAIR PROTEIN MLH1"/>
    <property type="match status" value="1"/>
</dbReference>
<dbReference type="SUPFAM" id="SSF118116">
    <property type="entry name" value="DNA mismatch repair protein MutL"/>
    <property type="match status" value="1"/>
</dbReference>
<keyword evidence="3 4" id="KW-0234">DNA repair</keyword>
<dbReference type="SUPFAM" id="SSF54211">
    <property type="entry name" value="Ribosomal protein S5 domain 2-like"/>
    <property type="match status" value="1"/>
</dbReference>
<accession>A0A8H9R1F2</accession>
<dbReference type="GO" id="GO:0140664">
    <property type="term" value="F:ATP-dependent DNA damage sensor activity"/>
    <property type="evidence" value="ECO:0007669"/>
    <property type="project" value="InterPro"/>
</dbReference>
<feature type="domain" description="MutL C-terminal dimerisation" evidence="5">
    <location>
        <begin position="488"/>
        <end position="630"/>
    </location>
</feature>
<organism evidence="7">
    <name type="scientific">Clostridium perfringens</name>
    <dbReference type="NCBI Taxonomy" id="1502"/>
    <lineage>
        <taxon>Bacteria</taxon>
        <taxon>Bacillati</taxon>
        <taxon>Bacillota</taxon>
        <taxon>Clostridia</taxon>
        <taxon>Eubacteriales</taxon>
        <taxon>Clostridiaceae</taxon>
        <taxon>Clostridium</taxon>
    </lineage>
</organism>
<name>A0A8H9R1F2_CLOPF</name>
<dbReference type="Pfam" id="PF13589">
    <property type="entry name" value="HATPase_c_3"/>
    <property type="match status" value="1"/>
</dbReference>
<dbReference type="InterPro" id="IPR014762">
    <property type="entry name" value="DNA_mismatch_repair_CS"/>
</dbReference>
<sequence length="674" mass="77241">MNRINILNADTANKIAAGEVVERPSSVVKELVENSLDAGAKNITIEIQNGGESLIKIIDDGSGVHPEDVEKAFNPHATSKIKDTYDIFSINTLGFRGEALPSIASIARVDFKSKVSDFDMGKELVISGGEKESLTDCSMNRGTQIEVRDLFFNVPARKKFLKTTARESALINDLVNRISLANPDVSFKLFNNNKKILNTYGNGKLIDVIRTIYGKSTGENLIYFEEHKDTASVYGFIGNDTLARASRNNQSLFVNKRYVKNRSLTVAVENAFRSFNVTGKFPFFVLFIDTYPELIDVNIHPTKSEIKFKDERFIFKVVFDAVHSAMREYVKDTFTLPEEEEKKFEALKEEVIQESLDKEISTLEKLKENINYKVSEDRKKEEIYSYNPSKDYEAKTEVNIPVDFLSKENQDESSKFNNSLENNDFKEFSTKREISYDPILIKNELKDKVSESTSESLERSDYKCNKNEYGNSIEEIIYREAKFPKLRVIGQFNKTYILAEYDSTLYLIDQHAAHEKILFEKYSSDIAKKKVEIQPLMIPLVVTLPTEDYLYYDENKEIFEKAGFKISDFGDNSIRIEEVPYFLDKLNPTELITSMINNLKKMGTGETVEVKYNKIASMSCRAAVKANDVLSILEMENLIEDLRYINDPFHCPHGRPTIIKFTSYELDKKFKRIT</sequence>
<dbReference type="InterPro" id="IPR020568">
    <property type="entry name" value="Ribosomal_Su5_D2-typ_SF"/>
</dbReference>
<keyword evidence="7" id="KW-0378">Hydrolase</keyword>
<dbReference type="CDD" id="cd00782">
    <property type="entry name" value="MutL_Trans"/>
    <property type="match status" value="1"/>
</dbReference>
<dbReference type="InterPro" id="IPR036890">
    <property type="entry name" value="HATPase_C_sf"/>
</dbReference>
<evidence type="ECO:0000259" key="5">
    <source>
        <dbReference type="SMART" id="SM00853"/>
    </source>
</evidence>
<gene>
    <name evidence="4 7" type="primary">mutL</name>
    <name evidence="7" type="ORF">I9080_002532</name>
</gene>
<dbReference type="InterPro" id="IPR042120">
    <property type="entry name" value="MutL_C_dimsub"/>
</dbReference>
<dbReference type="InterPro" id="IPR020667">
    <property type="entry name" value="DNA_mismatch_repair_MutL"/>
</dbReference>
<dbReference type="CDD" id="cd16926">
    <property type="entry name" value="HATPase_MutL-MLH-PMS-like"/>
    <property type="match status" value="1"/>
</dbReference>
<evidence type="ECO:0000313" key="7">
    <source>
        <dbReference type="EMBL" id="HAT4308693.1"/>
    </source>
</evidence>
<dbReference type="InterPro" id="IPR042121">
    <property type="entry name" value="MutL_C_regsub"/>
</dbReference>
<evidence type="ECO:0000256" key="3">
    <source>
        <dbReference type="ARBA" id="ARBA00023204"/>
    </source>
</evidence>
<comment type="function">
    <text evidence="4">This protein is involved in the repair of mismatches in DNA. It is required for dam-dependent methyl-directed DNA mismatch repair. May act as a 'molecular matchmaker', a protein that promotes the formation of a stable complex between two or more DNA-binding proteins in an ATP-dependent manner without itself being part of a final effector complex.</text>
</comment>
<dbReference type="Gene3D" id="3.30.230.10">
    <property type="match status" value="1"/>
</dbReference>
<proteinExistence type="inferred from homology"/>
<dbReference type="InterPro" id="IPR038973">
    <property type="entry name" value="MutL/Mlh/Pms-like"/>
</dbReference>
<dbReference type="InterPro" id="IPR002099">
    <property type="entry name" value="MutL/Mlh/PMS"/>
</dbReference>
<dbReference type="PANTHER" id="PTHR10073">
    <property type="entry name" value="DNA MISMATCH REPAIR PROTEIN MLH, PMS, MUTL"/>
    <property type="match status" value="1"/>
</dbReference>
<reference evidence="7" key="1">
    <citation type="journal article" date="2018" name="Genome Biol.">
        <title>SKESA: strategic k-mer extension for scrupulous assemblies.</title>
        <authorList>
            <person name="Souvorov A."/>
            <person name="Agarwala R."/>
            <person name="Lipman D.J."/>
        </authorList>
    </citation>
    <scope>NUCLEOTIDE SEQUENCE</scope>
    <source>
        <strain evidence="7">C8</strain>
    </source>
</reference>
<dbReference type="Pfam" id="PF01119">
    <property type="entry name" value="DNA_mis_repair"/>
    <property type="match status" value="1"/>
</dbReference>
<dbReference type="GO" id="GO:0005524">
    <property type="term" value="F:ATP binding"/>
    <property type="evidence" value="ECO:0007669"/>
    <property type="project" value="InterPro"/>
</dbReference>
<feature type="domain" description="DNA mismatch repair protein S5" evidence="6">
    <location>
        <begin position="209"/>
        <end position="327"/>
    </location>
</feature>
<dbReference type="Gene3D" id="3.30.1370.100">
    <property type="entry name" value="MutL, C-terminal domain, regulatory subdomain"/>
    <property type="match status" value="1"/>
</dbReference>
<dbReference type="AlphaFoldDB" id="A0A8H9R1F2"/>
<dbReference type="Pfam" id="PF08676">
    <property type="entry name" value="MutL_C"/>
    <property type="match status" value="1"/>
</dbReference>